<gene>
    <name evidence="7" type="ordered locus">CNI02490</name>
</gene>
<evidence type="ECO:0000259" key="6">
    <source>
        <dbReference type="Pfam" id="PF08573"/>
    </source>
</evidence>
<dbReference type="GO" id="GO:0005634">
    <property type="term" value="C:nucleus"/>
    <property type="evidence" value="ECO:0007669"/>
    <property type="project" value="UniProtKB-SubCell"/>
</dbReference>
<feature type="compositionally biased region" description="Basic and acidic residues" evidence="5">
    <location>
        <begin position="639"/>
        <end position="664"/>
    </location>
</feature>
<keyword evidence="3" id="KW-0539">Nucleus</keyword>
<feature type="compositionally biased region" description="Low complexity" evidence="5">
    <location>
        <begin position="453"/>
        <end position="469"/>
    </location>
</feature>
<keyword evidence="8" id="KW-1185">Reference proteome</keyword>
<dbReference type="PaxDb" id="214684-Q5KBH7"/>
<dbReference type="OrthoDB" id="5801062at2759"/>
<dbReference type="VEuPathDB" id="FungiDB:CNI02490"/>
<dbReference type="GeneID" id="3259479"/>
<dbReference type="InterPro" id="IPR013882">
    <property type="entry name" value="Ctp1_C"/>
</dbReference>
<feature type="domain" description="DNA endonuclease activator Ctp1 C-terminal" evidence="6">
    <location>
        <begin position="547"/>
        <end position="636"/>
    </location>
</feature>
<evidence type="ECO:0000313" key="7">
    <source>
        <dbReference type="EMBL" id="AAW45392.2"/>
    </source>
</evidence>
<protein>
    <submittedName>
        <fullName evidence="7">Expressed protein</fullName>
    </submittedName>
</protein>
<dbReference type="InParanoid" id="Q5KBH7"/>
<evidence type="ECO:0000256" key="5">
    <source>
        <dbReference type="SAM" id="MobiDB-lite"/>
    </source>
</evidence>
<reference evidence="7 8" key="1">
    <citation type="journal article" date="2005" name="Science">
        <title>The genome of the basidiomycetous yeast and human pathogen Cryptococcus neoformans.</title>
        <authorList>
            <person name="Loftus B.J."/>
            <person name="Fung E."/>
            <person name="Roncaglia P."/>
            <person name="Rowley D."/>
            <person name="Amedeo P."/>
            <person name="Bruno D."/>
            <person name="Vamathevan J."/>
            <person name="Miranda M."/>
            <person name="Anderson I.J."/>
            <person name="Fraser J.A."/>
            <person name="Allen J.E."/>
            <person name="Bosdet I.E."/>
            <person name="Brent M.R."/>
            <person name="Chiu R."/>
            <person name="Doering T.L."/>
            <person name="Donlin M.J."/>
            <person name="D'Souza C.A."/>
            <person name="Fox D.S."/>
            <person name="Grinberg V."/>
            <person name="Fu J."/>
            <person name="Fukushima M."/>
            <person name="Haas B.J."/>
            <person name="Huang J.C."/>
            <person name="Janbon G."/>
            <person name="Jones S.J."/>
            <person name="Koo H.L."/>
            <person name="Krzywinski M.I."/>
            <person name="Kwon-Chung J.K."/>
            <person name="Lengeler K.B."/>
            <person name="Maiti R."/>
            <person name="Marra M.A."/>
            <person name="Marra R.E."/>
            <person name="Mathewson C.A."/>
            <person name="Mitchell T.G."/>
            <person name="Pertea M."/>
            <person name="Riggs F.R."/>
            <person name="Salzberg S.L."/>
            <person name="Schein J.E."/>
            <person name="Shvartsbeyn A."/>
            <person name="Shin H."/>
            <person name="Shumway M."/>
            <person name="Specht C.A."/>
            <person name="Suh B.B."/>
            <person name="Tenney A."/>
            <person name="Utterback T.R."/>
            <person name="Wickes B.L."/>
            <person name="Wortman J.R."/>
            <person name="Wye N.H."/>
            <person name="Kronstad J.W."/>
            <person name="Lodge J.K."/>
            <person name="Heitman J."/>
            <person name="Davis R.W."/>
            <person name="Fraser C.M."/>
            <person name="Hyman R.W."/>
        </authorList>
    </citation>
    <scope>NUCLEOTIDE SEQUENCE [LARGE SCALE GENOMIC DNA]</scope>
    <source>
        <strain evidence="8">JEC21 / ATCC MYA-565</strain>
    </source>
</reference>
<dbReference type="PANTHER" id="PTHR15107:SF0">
    <property type="entry name" value="DNA ENDONUCLEASE ACTIVATOR CTP1 C-TERMINAL DOMAIN-CONTAINING PROTEIN"/>
    <property type="match status" value="1"/>
</dbReference>
<dbReference type="EMBL" id="AE017349">
    <property type="protein sequence ID" value="AAW45392.2"/>
    <property type="molecule type" value="Genomic_DNA"/>
</dbReference>
<dbReference type="RefSeq" id="XP_024513486.1">
    <property type="nucleotide sequence ID" value="XM_024657835.1"/>
</dbReference>
<accession>Q5KBH7</accession>
<evidence type="ECO:0000256" key="4">
    <source>
        <dbReference type="SAM" id="Coils"/>
    </source>
</evidence>
<evidence type="ECO:0000256" key="3">
    <source>
        <dbReference type="ARBA" id="ARBA00023242"/>
    </source>
</evidence>
<dbReference type="Pfam" id="PF08573">
    <property type="entry name" value="SAE2"/>
    <property type="match status" value="1"/>
</dbReference>
<evidence type="ECO:0000313" key="8">
    <source>
        <dbReference type="Proteomes" id="UP000002149"/>
    </source>
</evidence>
<dbReference type="STRING" id="214684.Q5KBH7"/>
<dbReference type="GO" id="GO:0010792">
    <property type="term" value="P:DNA double-strand break processing involved in repair via single-strand annealing"/>
    <property type="evidence" value="ECO:0000318"/>
    <property type="project" value="GO_Central"/>
</dbReference>
<feature type="region of interest" description="Disordered" evidence="5">
    <location>
        <begin position="610"/>
        <end position="672"/>
    </location>
</feature>
<keyword evidence="2" id="KW-0227">DNA damage</keyword>
<organism evidence="7 8">
    <name type="scientific">Cryptococcus deneoformans (strain JEC21 / ATCC MYA-565)</name>
    <name type="common">Cryptococcus neoformans var. neoformans serotype D</name>
    <dbReference type="NCBI Taxonomy" id="214684"/>
    <lineage>
        <taxon>Eukaryota</taxon>
        <taxon>Fungi</taxon>
        <taxon>Dikarya</taxon>
        <taxon>Basidiomycota</taxon>
        <taxon>Agaricomycotina</taxon>
        <taxon>Tremellomycetes</taxon>
        <taxon>Tremellales</taxon>
        <taxon>Cryptococcaceae</taxon>
        <taxon>Cryptococcus</taxon>
        <taxon>Cryptococcus neoformans species complex</taxon>
    </lineage>
</organism>
<proteinExistence type="predicted"/>
<feature type="coiled-coil region" evidence="4">
    <location>
        <begin position="109"/>
        <end position="161"/>
    </location>
</feature>
<dbReference type="AlphaFoldDB" id="Q5KBH7"/>
<feature type="coiled-coil region" evidence="4">
    <location>
        <begin position="42"/>
        <end position="80"/>
    </location>
</feature>
<dbReference type="GO" id="GO:0003684">
    <property type="term" value="F:damaged DNA binding"/>
    <property type="evidence" value="ECO:0000318"/>
    <property type="project" value="GO_Central"/>
</dbReference>
<evidence type="ECO:0000256" key="2">
    <source>
        <dbReference type="ARBA" id="ARBA00022763"/>
    </source>
</evidence>
<feature type="region of interest" description="Disordered" evidence="5">
    <location>
        <begin position="446"/>
        <end position="479"/>
    </location>
</feature>
<evidence type="ECO:0000256" key="1">
    <source>
        <dbReference type="ARBA" id="ARBA00004123"/>
    </source>
</evidence>
<dbReference type="HOGENOM" id="CLU_1234976_0_0_1"/>
<keyword evidence="4" id="KW-0175">Coiled coil</keyword>
<dbReference type="eggNOG" id="ENOG502S92Z">
    <property type="taxonomic scope" value="Eukaryota"/>
</dbReference>
<sequence>MDTAKRNRLLTRTQTDTERASRWWAEGIKASASASCDLSSVLNSPSKRNRAMEEEIKRLNEELVATRKGYERQMEEEAKLSMSLRDRIGRLEGKFRKEKAKVELAQIKESEMKVSLELLEDQLKREREDWSKYVHDLKATLAKERDEKRTLQEEIDNLKKETSRPAEVSAVPPSDLFMSPRALQPINVNIPTSLASTAPSTPSRKIAAHPSSPSALRKSYAHLESQHKALKAAYDSLQEQHERDMKYLKTYAAVVADREERRRKKRAEKRAERSARKNSTATETFNHEGNASAIVHQKDNVGPAMPSAMAGNETDPFGAIEASDTEMDTGNVALNSTTENGQPTPFGTPILTNTALRQVSGPTSPGTPSLAQPKSQNRASLWLGTLQTPAPPTSLKRKENDLNLDLFSPPDKDSVITTPSAFSRNLVRDRLGESSLRKTVISRALGTGMPNPLTLRSETSSTSTPGPSSAKGDSSGAKRKAIDLEGLSPAEKAAQRRLINKLPASEKRELYKEYKKGGRYIVPEALEQRATEEFEIDPAQNEGAAFAFHDVKRKKTERMQMHGGDCECCKGYYEAVGVMPKFHRAPTWKDQEQIEEENGEQAVREHLNKVSRHREDWVKPPTPPGYWKIGFPTTQEVEEQNRKADEMARERDEKIRKEAMQKDGKWRKKSNV</sequence>
<feature type="region of interest" description="Disordered" evidence="5">
    <location>
        <begin position="258"/>
        <end position="285"/>
    </location>
</feature>
<name>Q5KBH7_CRYD1</name>
<comment type="subcellular location">
    <subcellularLocation>
        <location evidence="1">Nucleus</location>
    </subcellularLocation>
</comment>
<dbReference type="InterPro" id="IPR033316">
    <property type="entry name" value="RBBP8-like"/>
</dbReference>
<dbReference type="PANTHER" id="PTHR15107">
    <property type="entry name" value="RETINOBLASTOMA BINDING PROTEIN 8"/>
    <property type="match status" value="1"/>
</dbReference>
<feature type="region of interest" description="Disordered" evidence="5">
    <location>
        <begin position="195"/>
        <end position="217"/>
    </location>
</feature>
<dbReference type="KEGG" id="cne:CNI02490"/>
<dbReference type="Proteomes" id="UP000002149">
    <property type="component" value="Chromosome 9"/>
</dbReference>